<evidence type="ECO:0000313" key="3">
    <source>
        <dbReference type="Proteomes" id="UP000236333"/>
    </source>
</evidence>
<proteinExistence type="predicted"/>
<name>A0A2J8A3N9_9CHLO</name>
<comment type="caution">
    <text evidence="2">The sequence shown here is derived from an EMBL/GenBank/DDBJ whole genome shotgun (WGS) entry which is preliminary data.</text>
</comment>
<sequence length="131" mass="13941">MALLSSRAHARVPTALGSASLPARPLRLVLTRAEPPTGGARVTREYRDGDADVTVSPPAAKQTSEGLYVDADAPRAPRPKSNLSKEMKTKLRQEYMGLGGAENTAMNSNYFLWMCGIVAVLAVCSKLIGAI</sequence>
<protein>
    <submittedName>
        <fullName evidence="2">Uncharacterized protein</fullName>
    </submittedName>
</protein>
<keyword evidence="3" id="KW-1185">Reference proteome</keyword>
<evidence type="ECO:0000256" key="1">
    <source>
        <dbReference type="SAM" id="MobiDB-lite"/>
    </source>
</evidence>
<dbReference type="EMBL" id="PGGS01000196">
    <property type="protein sequence ID" value="PNH07123.1"/>
    <property type="molecule type" value="Genomic_DNA"/>
</dbReference>
<organism evidence="2 3">
    <name type="scientific">Tetrabaena socialis</name>
    <dbReference type="NCBI Taxonomy" id="47790"/>
    <lineage>
        <taxon>Eukaryota</taxon>
        <taxon>Viridiplantae</taxon>
        <taxon>Chlorophyta</taxon>
        <taxon>core chlorophytes</taxon>
        <taxon>Chlorophyceae</taxon>
        <taxon>CS clade</taxon>
        <taxon>Chlamydomonadales</taxon>
        <taxon>Tetrabaenaceae</taxon>
        <taxon>Tetrabaena</taxon>
    </lineage>
</organism>
<gene>
    <name evidence="2" type="ORF">TSOC_006451</name>
</gene>
<accession>A0A2J8A3N9</accession>
<feature type="region of interest" description="Disordered" evidence="1">
    <location>
        <begin position="33"/>
        <end position="87"/>
    </location>
</feature>
<dbReference type="OrthoDB" id="1680954at2759"/>
<dbReference type="AlphaFoldDB" id="A0A2J8A3N9"/>
<reference evidence="2 3" key="1">
    <citation type="journal article" date="2017" name="Mol. Biol. Evol.">
        <title>The 4-celled Tetrabaena socialis nuclear genome reveals the essential components for genetic control of cell number at the origin of multicellularity in the volvocine lineage.</title>
        <authorList>
            <person name="Featherston J."/>
            <person name="Arakaki Y."/>
            <person name="Hanschen E.R."/>
            <person name="Ferris P.J."/>
            <person name="Michod R.E."/>
            <person name="Olson B.J.S.C."/>
            <person name="Nozaki H."/>
            <person name="Durand P.M."/>
        </authorList>
    </citation>
    <scope>NUCLEOTIDE SEQUENCE [LARGE SCALE GENOMIC DNA]</scope>
    <source>
        <strain evidence="2 3">NIES-571</strain>
    </source>
</reference>
<dbReference type="Proteomes" id="UP000236333">
    <property type="component" value="Unassembled WGS sequence"/>
</dbReference>
<evidence type="ECO:0000313" key="2">
    <source>
        <dbReference type="EMBL" id="PNH07123.1"/>
    </source>
</evidence>